<protein>
    <submittedName>
        <fullName evidence="1">Uncharacterized protein</fullName>
    </submittedName>
</protein>
<comment type="caution">
    <text evidence="1">The sequence shown here is derived from an EMBL/GenBank/DDBJ whole genome shotgun (WGS) entry which is preliminary data.</text>
</comment>
<sequence>MHLLPLPLFRLVLLISEIIPPHNRLVLVLRLVVALPAIAADVPVTPMAMVMPIQLRADTAHKRALVFRVRRLGGDVPPLPIFPIPGSTIKPPSLFSTPTIKAPSLVTTSIILPTTLPTTPTSNWQRSSMLLP</sequence>
<dbReference type="AlphaFoldDB" id="A0AAE1C9Q6"/>
<name>A0AAE1C9Q6_9PEZI</name>
<dbReference type="EMBL" id="JAULSO010000003">
    <property type="protein sequence ID" value="KAK3684767.1"/>
    <property type="molecule type" value="Genomic_DNA"/>
</dbReference>
<organism evidence="1 2">
    <name type="scientific">Podospora appendiculata</name>
    <dbReference type="NCBI Taxonomy" id="314037"/>
    <lineage>
        <taxon>Eukaryota</taxon>
        <taxon>Fungi</taxon>
        <taxon>Dikarya</taxon>
        <taxon>Ascomycota</taxon>
        <taxon>Pezizomycotina</taxon>
        <taxon>Sordariomycetes</taxon>
        <taxon>Sordariomycetidae</taxon>
        <taxon>Sordariales</taxon>
        <taxon>Podosporaceae</taxon>
        <taxon>Podospora</taxon>
    </lineage>
</organism>
<reference evidence="1" key="2">
    <citation type="submission" date="2023-06" db="EMBL/GenBank/DDBJ databases">
        <authorList>
            <consortium name="Lawrence Berkeley National Laboratory"/>
            <person name="Haridas S."/>
            <person name="Hensen N."/>
            <person name="Bonometti L."/>
            <person name="Westerberg I."/>
            <person name="Brannstrom I.O."/>
            <person name="Guillou S."/>
            <person name="Cros-Aarteil S."/>
            <person name="Calhoun S."/>
            <person name="Kuo A."/>
            <person name="Mondo S."/>
            <person name="Pangilinan J."/>
            <person name="Riley R."/>
            <person name="Labutti K."/>
            <person name="Andreopoulos B."/>
            <person name="Lipzen A."/>
            <person name="Chen C."/>
            <person name="Yanf M."/>
            <person name="Daum C."/>
            <person name="Ng V."/>
            <person name="Clum A."/>
            <person name="Steindorff A."/>
            <person name="Ohm R."/>
            <person name="Martin F."/>
            <person name="Silar P."/>
            <person name="Natvig D."/>
            <person name="Lalanne C."/>
            <person name="Gautier V."/>
            <person name="Ament-Velasquez S.L."/>
            <person name="Kruys A."/>
            <person name="Hutchinson M.I."/>
            <person name="Powell A.J."/>
            <person name="Barry K."/>
            <person name="Miller A.N."/>
            <person name="Grigoriev I.V."/>
            <person name="Debuchy R."/>
            <person name="Gladieux P."/>
            <person name="Thoren M.H."/>
            <person name="Johannesson H."/>
        </authorList>
    </citation>
    <scope>NUCLEOTIDE SEQUENCE</scope>
    <source>
        <strain evidence="1">CBS 314.62</strain>
    </source>
</reference>
<evidence type="ECO:0000313" key="2">
    <source>
        <dbReference type="Proteomes" id="UP001270362"/>
    </source>
</evidence>
<gene>
    <name evidence="1" type="ORF">B0T22DRAFT_464078</name>
</gene>
<keyword evidence="2" id="KW-1185">Reference proteome</keyword>
<accession>A0AAE1C9Q6</accession>
<dbReference type="Proteomes" id="UP001270362">
    <property type="component" value="Unassembled WGS sequence"/>
</dbReference>
<reference evidence="1" key="1">
    <citation type="journal article" date="2023" name="Mol. Phylogenet. Evol.">
        <title>Genome-scale phylogeny and comparative genomics of the fungal order Sordariales.</title>
        <authorList>
            <person name="Hensen N."/>
            <person name="Bonometti L."/>
            <person name="Westerberg I."/>
            <person name="Brannstrom I.O."/>
            <person name="Guillou S."/>
            <person name="Cros-Aarteil S."/>
            <person name="Calhoun S."/>
            <person name="Haridas S."/>
            <person name="Kuo A."/>
            <person name="Mondo S."/>
            <person name="Pangilinan J."/>
            <person name="Riley R."/>
            <person name="LaButti K."/>
            <person name="Andreopoulos B."/>
            <person name="Lipzen A."/>
            <person name="Chen C."/>
            <person name="Yan M."/>
            <person name="Daum C."/>
            <person name="Ng V."/>
            <person name="Clum A."/>
            <person name="Steindorff A."/>
            <person name="Ohm R.A."/>
            <person name="Martin F."/>
            <person name="Silar P."/>
            <person name="Natvig D.O."/>
            <person name="Lalanne C."/>
            <person name="Gautier V."/>
            <person name="Ament-Velasquez S.L."/>
            <person name="Kruys A."/>
            <person name="Hutchinson M.I."/>
            <person name="Powell A.J."/>
            <person name="Barry K."/>
            <person name="Miller A.N."/>
            <person name="Grigoriev I.V."/>
            <person name="Debuchy R."/>
            <person name="Gladieux P."/>
            <person name="Hiltunen Thoren M."/>
            <person name="Johannesson H."/>
        </authorList>
    </citation>
    <scope>NUCLEOTIDE SEQUENCE</scope>
    <source>
        <strain evidence="1">CBS 314.62</strain>
    </source>
</reference>
<proteinExistence type="predicted"/>
<evidence type="ECO:0000313" key="1">
    <source>
        <dbReference type="EMBL" id="KAK3684767.1"/>
    </source>
</evidence>